<dbReference type="AlphaFoldDB" id="A0A4C1ZCJ8"/>
<reference evidence="1 2" key="1">
    <citation type="journal article" date="2019" name="Commun. Biol.">
        <title>The bagworm genome reveals a unique fibroin gene that provides high tensile strength.</title>
        <authorList>
            <person name="Kono N."/>
            <person name="Nakamura H."/>
            <person name="Ohtoshi R."/>
            <person name="Tomita M."/>
            <person name="Numata K."/>
            <person name="Arakawa K."/>
        </authorList>
    </citation>
    <scope>NUCLEOTIDE SEQUENCE [LARGE SCALE GENOMIC DNA]</scope>
</reference>
<name>A0A4C1ZCJ8_EUMVA</name>
<dbReference type="Proteomes" id="UP000299102">
    <property type="component" value="Unassembled WGS sequence"/>
</dbReference>
<dbReference type="EMBL" id="BGZK01001738">
    <property type="protein sequence ID" value="GBP85460.1"/>
    <property type="molecule type" value="Genomic_DNA"/>
</dbReference>
<organism evidence="1 2">
    <name type="scientific">Eumeta variegata</name>
    <name type="common">Bagworm moth</name>
    <name type="synonym">Eumeta japonica</name>
    <dbReference type="NCBI Taxonomy" id="151549"/>
    <lineage>
        <taxon>Eukaryota</taxon>
        <taxon>Metazoa</taxon>
        <taxon>Ecdysozoa</taxon>
        <taxon>Arthropoda</taxon>
        <taxon>Hexapoda</taxon>
        <taxon>Insecta</taxon>
        <taxon>Pterygota</taxon>
        <taxon>Neoptera</taxon>
        <taxon>Endopterygota</taxon>
        <taxon>Lepidoptera</taxon>
        <taxon>Glossata</taxon>
        <taxon>Ditrysia</taxon>
        <taxon>Tineoidea</taxon>
        <taxon>Psychidae</taxon>
        <taxon>Oiketicinae</taxon>
        <taxon>Eumeta</taxon>
    </lineage>
</organism>
<comment type="caution">
    <text evidence="1">The sequence shown here is derived from an EMBL/GenBank/DDBJ whole genome shotgun (WGS) entry which is preliminary data.</text>
</comment>
<sequence length="97" mass="10679">MCGPPQIPSRPLFSPLTTCPTIAILSAPHRLCLQFGYRRYRYAARQSRSDVFGRRKRSRRAPVARVTSGPRGKFEIRVHTSPVLSGNLSAAGAGRDA</sequence>
<evidence type="ECO:0000313" key="2">
    <source>
        <dbReference type="Proteomes" id="UP000299102"/>
    </source>
</evidence>
<protein>
    <submittedName>
        <fullName evidence="1">Uncharacterized protein</fullName>
    </submittedName>
</protein>
<accession>A0A4C1ZCJ8</accession>
<gene>
    <name evidence="1" type="ORF">EVAR_64758_1</name>
</gene>
<keyword evidence="2" id="KW-1185">Reference proteome</keyword>
<proteinExistence type="predicted"/>
<evidence type="ECO:0000313" key="1">
    <source>
        <dbReference type="EMBL" id="GBP85460.1"/>
    </source>
</evidence>